<dbReference type="Gene3D" id="3.40.50.1820">
    <property type="entry name" value="alpha/beta hydrolase"/>
    <property type="match status" value="1"/>
</dbReference>
<name>A0A8J2T968_ZYGB2</name>
<comment type="catalytic activity">
    <reaction evidence="9">
        <text>S-hexadecanoyl-L-cysteinyl-[protein] + H2O = L-cysteinyl-[protein] + hexadecanoate + H(+)</text>
        <dbReference type="Rhea" id="RHEA:19233"/>
        <dbReference type="Rhea" id="RHEA-COMP:10131"/>
        <dbReference type="Rhea" id="RHEA-COMP:11032"/>
        <dbReference type="ChEBI" id="CHEBI:7896"/>
        <dbReference type="ChEBI" id="CHEBI:15377"/>
        <dbReference type="ChEBI" id="CHEBI:15378"/>
        <dbReference type="ChEBI" id="CHEBI:29950"/>
        <dbReference type="ChEBI" id="CHEBI:74151"/>
        <dbReference type="EC" id="3.1.2.22"/>
    </reaction>
</comment>
<dbReference type="OrthoDB" id="2418081at2759"/>
<dbReference type="Proteomes" id="UP000019375">
    <property type="component" value="Unassembled WGS sequence"/>
</dbReference>
<feature type="domain" description="Phospholipase/carboxylesterase/thioesterase" evidence="10">
    <location>
        <begin position="8"/>
        <end position="225"/>
    </location>
</feature>
<keyword evidence="6" id="KW-0443">Lipid metabolism</keyword>
<gene>
    <name evidence="11" type="ORF">BN860_03708g</name>
</gene>
<dbReference type="GO" id="GO:0005737">
    <property type="term" value="C:cytoplasm"/>
    <property type="evidence" value="ECO:0007669"/>
    <property type="project" value="TreeGrafter"/>
</dbReference>
<dbReference type="Pfam" id="PF02230">
    <property type="entry name" value="Abhydrolase_2"/>
    <property type="match status" value="1"/>
</dbReference>
<dbReference type="InterPro" id="IPR003140">
    <property type="entry name" value="PLipase/COase/thioEstase"/>
</dbReference>
<comment type="similarity">
    <text evidence="1">Belongs to the AB hydrolase superfamily. AB hydrolase 2 family.</text>
</comment>
<sequence>MASLSAVRVAARCQPAEQALIVFHGLGDSGHGWSFLADYMQRDPAFNKMRFIFPNAPMIPITSNSNMKMPAWFDIPEWTFSQETADIEGTIKSVRTVQAYIQEQIDSGIRPENIVIGGFSQGAALAMAAAAILPFKIGGVFALSGFCQIKDRLMQLKNDNNIDTPIFHGHGNMDPVIRLPWGQEAHAFFTKEVGIKNYSFHVYNGMEHSSSPQEIQDLIQFIKQCLRIGQEKSA</sequence>
<dbReference type="InterPro" id="IPR029058">
    <property type="entry name" value="AB_hydrolase_fold"/>
</dbReference>
<accession>A0A8J2T968</accession>
<protein>
    <recommendedName>
        <fullName evidence="3">Acyl-protein thioesterase 1</fullName>
        <ecNumber evidence="2">3.1.2.22</ecNumber>
    </recommendedName>
    <alternativeName>
        <fullName evidence="8">Palmitoyl-protein hydrolase</fullName>
    </alternativeName>
</protein>
<comment type="function">
    <text evidence="7">Hydrolyzes fatty acids from S-acylated cysteine residues in proteins with a strong preference for palmitoylated G-alpha proteins over other acyl substrates. Mediates the deacylation of G-alpha proteins such as GPA1 in vivo, but has weak or no activity toward palmitoylated Ras proteins. Has weak lysophospholipase activity in vitro; however such activity may not exist in vivo.</text>
</comment>
<evidence type="ECO:0000256" key="6">
    <source>
        <dbReference type="ARBA" id="ARBA00022832"/>
    </source>
</evidence>
<dbReference type="PANTHER" id="PTHR10655">
    <property type="entry name" value="LYSOPHOSPHOLIPASE-RELATED"/>
    <property type="match status" value="1"/>
</dbReference>
<dbReference type="GO" id="GO:0052689">
    <property type="term" value="F:carboxylic ester hydrolase activity"/>
    <property type="evidence" value="ECO:0007669"/>
    <property type="project" value="UniProtKB-KW"/>
</dbReference>
<keyword evidence="12" id="KW-1185">Reference proteome</keyword>
<evidence type="ECO:0000313" key="11">
    <source>
        <dbReference type="EMBL" id="CDF90554.1"/>
    </source>
</evidence>
<dbReference type="SUPFAM" id="SSF53474">
    <property type="entry name" value="alpha/beta-Hydrolases"/>
    <property type="match status" value="1"/>
</dbReference>
<evidence type="ECO:0000256" key="1">
    <source>
        <dbReference type="ARBA" id="ARBA00006499"/>
    </source>
</evidence>
<keyword evidence="6" id="KW-0276">Fatty acid metabolism</keyword>
<dbReference type="InterPro" id="IPR050565">
    <property type="entry name" value="LYPA1-2/EST-like"/>
</dbReference>
<dbReference type="AlphaFoldDB" id="A0A8J2T968"/>
<dbReference type="PANTHER" id="PTHR10655:SF17">
    <property type="entry name" value="LYSOPHOSPHOLIPASE-LIKE PROTEIN 1"/>
    <property type="match status" value="1"/>
</dbReference>
<proteinExistence type="inferred from homology"/>
<evidence type="ECO:0000313" key="12">
    <source>
        <dbReference type="Proteomes" id="UP000019375"/>
    </source>
</evidence>
<evidence type="ECO:0000259" key="10">
    <source>
        <dbReference type="Pfam" id="PF02230"/>
    </source>
</evidence>
<dbReference type="GO" id="GO:0008474">
    <property type="term" value="F:palmitoyl-(protein) hydrolase activity"/>
    <property type="evidence" value="ECO:0007669"/>
    <property type="project" value="UniProtKB-EC"/>
</dbReference>
<evidence type="ECO:0000256" key="2">
    <source>
        <dbReference type="ARBA" id="ARBA00012423"/>
    </source>
</evidence>
<evidence type="ECO:0000256" key="4">
    <source>
        <dbReference type="ARBA" id="ARBA00022487"/>
    </source>
</evidence>
<dbReference type="EMBL" id="HG316460">
    <property type="protein sequence ID" value="CDF90554.1"/>
    <property type="molecule type" value="Genomic_DNA"/>
</dbReference>
<evidence type="ECO:0000256" key="3">
    <source>
        <dbReference type="ARBA" id="ARBA00014923"/>
    </source>
</evidence>
<dbReference type="GO" id="GO:0006631">
    <property type="term" value="P:fatty acid metabolic process"/>
    <property type="evidence" value="ECO:0007669"/>
    <property type="project" value="UniProtKB-KW"/>
</dbReference>
<keyword evidence="5" id="KW-0378">Hydrolase</keyword>
<evidence type="ECO:0000256" key="7">
    <source>
        <dbReference type="ARBA" id="ARBA00029392"/>
    </source>
</evidence>
<organism evidence="11 12">
    <name type="scientific">Zygosaccharomyces bailii (strain CLIB 213 / ATCC 58445 / CBS 680 / BCRC 21525 / NBRC 1098 / NCYC 1416 / NRRL Y-2227)</name>
    <dbReference type="NCBI Taxonomy" id="1333698"/>
    <lineage>
        <taxon>Eukaryota</taxon>
        <taxon>Fungi</taxon>
        <taxon>Dikarya</taxon>
        <taxon>Ascomycota</taxon>
        <taxon>Saccharomycotina</taxon>
        <taxon>Saccharomycetes</taxon>
        <taxon>Saccharomycetales</taxon>
        <taxon>Saccharomycetaceae</taxon>
        <taxon>Zygosaccharomyces</taxon>
    </lineage>
</organism>
<reference evidence="12" key="1">
    <citation type="journal article" date="2013" name="Genome Announc.">
        <title>Genome sequence of the food spoilage yeast Zygosaccharomyces bailii CLIB 213(T).</title>
        <authorList>
            <person name="Galeote V."/>
            <person name="Bigey F."/>
            <person name="Devillers H."/>
            <person name="Neuveglise C."/>
            <person name="Dequin S."/>
        </authorList>
    </citation>
    <scope>NUCLEOTIDE SEQUENCE [LARGE SCALE GENOMIC DNA]</scope>
    <source>
        <strain evidence="12">CLIB 213 / ATCC 58445 / CBS 680 / CCRC 21525 / NBRC 1098 / NCYC 1416 / NRRL Y-2227</strain>
    </source>
</reference>
<dbReference type="EC" id="3.1.2.22" evidence="2"/>
<evidence type="ECO:0000256" key="5">
    <source>
        <dbReference type="ARBA" id="ARBA00022801"/>
    </source>
</evidence>
<evidence type="ECO:0000256" key="8">
    <source>
        <dbReference type="ARBA" id="ARBA00031195"/>
    </source>
</evidence>
<evidence type="ECO:0000256" key="9">
    <source>
        <dbReference type="ARBA" id="ARBA00047337"/>
    </source>
</evidence>
<keyword evidence="4" id="KW-0719">Serine esterase</keyword>